<proteinExistence type="predicted"/>
<organism evidence="4 5">
    <name type="scientific">Rhizophagus irregularis</name>
    <dbReference type="NCBI Taxonomy" id="588596"/>
    <lineage>
        <taxon>Eukaryota</taxon>
        <taxon>Fungi</taxon>
        <taxon>Fungi incertae sedis</taxon>
        <taxon>Mucoromycota</taxon>
        <taxon>Glomeromycotina</taxon>
        <taxon>Glomeromycetes</taxon>
        <taxon>Glomerales</taxon>
        <taxon>Glomeraceae</taxon>
        <taxon>Rhizophagus</taxon>
    </lineage>
</organism>
<protein>
    <recommendedName>
        <fullName evidence="3">SWIM-type domain-containing protein</fullName>
    </recommendedName>
</protein>
<reference evidence="4 5" key="1">
    <citation type="submission" date="2017-10" db="EMBL/GenBank/DDBJ databases">
        <title>Extensive intraspecific genome diversity in a model arbuscular mycorrhizal fungus.</title>
        <authorList>
            <person name="Chen E.C.H."/>
            <person name="Morin E."/>
            <person name="Baudet D."/>
            <person name="Noel J."/>
            <person name="Ndikumana S."/>
            <person name="Charron P."/>
            <person name="St-Onge C."/>
            <person name="Giorgi J."/>
            <person name="Grigoriev I.V."/>
            <person name="Roux C."/>
            <person name="Martin F.M."/>
            <person name="Corradi N."/>
        </authorList>
    </citation>
    <scope>NUCLEOTIDE SEQUENCE [LARGE SCALE GENOMIC DNA]</scope>
    <source>
        <strain evidence="4 5">A1</strain>
    </source>
</reference>
<comment type="caution">
    <text evidence="4">The sequence shown here is derived from an EMBL/GenBank/DDBJ whole genome shotgun (WGS) entry which is preliminary data.</text>
</comment>
<keyword evidence="1" id="KW-0862">Zinc</keyword>
<dbReference type="AlphaFoldDB" id="A0A2N0QYE1"/>
<feature type="domain" description="SWIM-type" evidence="3">
    <location>
        <begin position="147"/>
        <end position="183"/>
    </location>
</feature>
<dbReference type="PROSITE" id="PS50966">
    <property type="entry name" value="ZF_SWIM"/>
    <property type="match status" value="1"/>
</dbReference>
<dbReference type="VEuPathDB" id="FungiDB:RhiirA1_474603"/>
<evidence type="ECO:0000256" key="2">
    <source>
        <dbReference type="SAM" id="Phobius"/>
    </source>
</evidence>
<accession>A0A2N0QYE1</accession>
<keyword evidence="1" id="KW-0863">Zinc-finger</keyword>
<evidence type="ECO:0000256" key="1">
    <source>
        <dbReference type="PROSITE-ProRule" id="PRU00325"/>
    </source>
</evidence>
<evidence type="ECO:0000313" key="5">
    <source>
        <dbReference type="Proteomes" id="UP000232688"/>
    </source>
</evidence>
<dbReference type="EMBL" id="LLXH01002308">
    <property type="protein sequence ID" value="PKC56041.1"/>
    <property type="molecule type" value="Genomic_DNA"/>
</dbReference>
<evidence type="ECO:0000313" key="4">
    <source>
        <dbReference type="EMBL" id="PKC56041.1"/>
    </source>
</evidence>
<reference evidence="4 5" key="2">
    <citation type="submission" date="2017-10" db="EMBL/GenBank/DDBJ databases">
        <title>Genome analyses suggest a sexual origin of heterokaryosis in a supposedly ancient asexual fungus.</title>
        <authorList>
            <person name="Corradi N."/>
            <person name="Sedzielewska K."/>
            <person name="Noel J."/>
            <person name="Charron P."/>
            <person name="Farinelli L."/>
            <person name="Marton T."/>
            <person name="Kruger M."/>
            <person name="Pelin A."/>
            <person name="Brachmann A."/>
            <person name="Corradi N."/>
        </authorList>
    </citation>
    <scope>NUCLEOTIDE SEQUENCE [LARGE SCALE GENOMIC DNA]</scope>
    <source>
        <strain evidence="4 5">A1</strain>
    </source>
</reference>
<evidence type="ECO:0000259" key="3">
    <source>
        <dbReference type="PROSITE" id="PS50966"/>
    </source>
</evidence>
<dbReference type="InterPro" id="IPR007527">
    <property type="entry name" value="Znf_SWIM"/>
</dbReference>
<sequence length="201" mass="22931">MTDVVEVLSAQMQKEALNTRLGLGALAIEYLRVKLGLGALAIDILRLGLGLGLGALAIDILELGLGCIGYRYLRVRVREQKMYNEDDNHSELNTQEDTNIPDDKVIETIEDCYDFCQTYLKALLATISRDSIREIWRIIPYMSSNSYQHVILLKDGTFLCTCLLLVSRGIVCQHYFKLMVEDLSVLFHVMLMSSRWFKIDF</sequence>
<dbReference type="VEuPathDB" id="FungiDB:RhiirFUN_019557"/>
<name>A0A2N0QYE1_9GLOM</name>
<feature type="transmembrane region" description="Helical" evidence="2">
    <location>
        <begin position="48"/>
        <end position="73"/>
    </location>
</feature>
<gene>
    <name evidence="4" type="ORF">RhiirA1_474603</name>
</gene>
<keyword evidence="2" id="KW-0472">Membrane</keyword>
<keyword evidence="2" id="KW-0812">Transmembrane</keyword>
<keyword evidence="1" id="KW-0479">Metal-binding</keyword>
<dbReference type="Proteomes" id="UP000232688">
    <property type="component" value="Unassembled WGS sequence"/>
</dbReference>
<keyword evidence="2" id="KW-1133">Transmembrane helix</keyword>
<dbReference type="VEuPathDB" id="FungiDB:FUN_019123"/>
<dbReference type="GO" id="GO:0008270">
    <property type="term" value="F:zinc ion binding"/>
    <property type="evidence" value="ECO:0007669"/>
    <property type="project" value="UniProtKB-KW"/>
</dbReference>